<evidence type="ECO:0000256" key="1">
    <source>
        <dbReference type="SAM" id="MobiDB-lite"/>
    </source>
</evidence>
<dbReference type="AlphaFoldDB" id="A0A2J7TBP7"/>
<dbReference type="Gene3D" id="3.40.50.150">
    <property type="entry name" value="Vaccinia Virus protein VP39"/>
    <property type="match status" value="1"/>
</dbReference>
<dbReference type="InterPro" id="IPR013216">
    <property type="entry name" value="Methyltransf_11"/>
</dbReference>
<protein>
    <recommendedName>
        <fullName evidence="2">Methyltransferase type 11 domain-containing protein</fullName>
    </recommendedName>
</protein>
<dbReference type="InterPro" id="IPR029063">
    <property type="entry name" value="SAM-dependent_MTases_sf"/>
</dbReference>
<gene>
    <name evidence="3" type="ORF">CR492_20065</name>
</gene>
<accession>A0A2J7TBP7</accession>
<evidence type="ECO:0000313" key="4">
    <source>
        <dbReference type="Proteomes" id="UP000236286"/>
    </source>
</evidence>
<proteinExistence type="predicted"/>
<feature type="compositionally biased region" description="Polar residues" evidence="1">
    <location>
        <begin position="318"/>
        <end position="329"/>
    </location>
</feature>
<dbReference type="SUPFAM" id="SSF53335">
    <property type="entry name" value="S-adenosyl-L-methionine-dependent methyltransferases"/>
    <property type="match status" value="1"/>
</dbReference>
<dbReference type="Proteomes" id="UP000236286">
    <property type="component" value="Unassembled WGS sequence"/>
</dbReference>
<evidence type="ECO:0000259" key="2">
    <source>
        <dbReference type="Pfam" id="PF08241"/>
    </source>
</evidence>
<organism evidence="3 4">
    <name type="scientific">Methylocella silvestris</name>
    <dbReference type="NCBI Taxonomy" id="199596"/>
    <lineage>
        <taxon>Bacteria</taxon>
        <taxon>Pseudomonadati</taxon>
        <taxon>Pseudomonadota</taxon>
        <taxon>Alphaproteobacteria</taxon>
        <taxon>Hyphomicrobiales</taxon>
        <taxon>Beijerinckiaceae</taxon>
        <taxon>Methylocella</taxon>
    </lineage>
</organism>
<dbReference type="OrthoDB" id="5517736at2"/>
<sequence>MGDFHQEAYKLQASFHLHDREMQGEGGEGLLNSWLDDTTSDNWRHNRMYQFARLFVADGDAATWLTVGDGRFGLDSVALRKRGVKNVLPSDIASSGLERAKEIGLIDAYATENAESMSFQDGEFDYVMCKEAYHHFPRPFAALYEMLRVANKGVIIVEPNDYWQSPVGKLAFIVKRLLGKARHVDQTRYEESGNYVYTVSEREIEKLCLGLDLPCVFFKGINDVYIQGGENAPAAWTSLVFVRMRLMILVLDALCALGLFKPTRLLICIFKKEPSQILRREFSAAGWKLVDLPRNPHRPASAEGFAPAFAQDERKNSISKNPSNSVNNS</sequence>
<feature type="region of interest" description="Disordered" evidence="1">
    <location>
        <begin position="301"/>
        <end position="329"/>
    </location>
</feature>
<dbReference type="Pfam" id="PF08241">
    <property type="entry name" value="Methyltransf_11"/>
    <property type="match status" value="1"/>
</dbReference>
<comment type="caution">
    <text evidence="3">The sequence shown here is derived from an EMBL/GenBank/DDBJ whole genome shotgun (WGS) entry which is preliminary data.</text>
</comment>
<dbReference type="EMBL" id="PDZR01000050">
    <property type="protein sequence ID" value="PNG24191.1"/>
    <property type="molecule type" value="Genomic_DNA"/>
</dbReference>
<reference evidence="3 4" key="1">
    <citation type="submission" date="2017-10" db="EMBL/GenBank/DDBJ databases">
        <title>Genome announcement of Methylocella silvestris TVC from permafrost.</title>
        <authorList>
            <person name="Wang J."/>
            <person name="Geng K."/>
            <person name="Ul-Haque F."/>
            <person name="Crombie A.T."/>
            <person name="Street L.E."/>
            <person name="Wookey P.A."/>
            <person name="Murrell J.C."/>
            <person name="Pratscher J."/>
        </authorList>
    </citation>
    <scope>NUCLEOTIDE SEQUENCE [LARGE SCALE GENOMIC DNA]</scope>
    <source>
        <strain evidence="3 4">TVC</strain>
    </source>
</reference>
<dbReference type="RefSeq" id="WP_102845478.1">
    <property type="nucleotide sequence ID" value="NZ_PDZR01000050.1"/>
</dbReference>
<feature type="domain" description="Methyltransferase type 11" evidence="2">
    <location>
        <begin position="67"/>
        <end position="156"/>
    </location>
</feature>
<dbReference type="GO" id="GO:0008757">
    <property type="term" value="F:S-adenosylmethionine-dependent methyltransferase activity"/>
    <property type="evidence" value="ECO:0007669"/>
    <property type="project" value="InterPro"/>
</dbReference>
<evidence type="ECO:0000313" key="3">
    <source>
        <dbReference type="EMBL" id="PNG24191.1"/>
    </source>
</evidence>
<name>A0A2J7TBP7_METSI</name>